<organism evidence="1 2">
    <name type="scientific">Cavenderia fasciculata</name>
    <name type="common">Slime mold</name>
    <name type="synonym">Dictyostelium fasciculatum</name>
    <dbReference type="NCBI Taxonomy" id="261658"/>
    <lineage>
        <taxon>Eukaryota</taxon>
        <taxon>Amoebozoa</taxon>
        <taxon>Evosea</taxon>
        <taxon>Eumycetozoa</taxon>
        <taxon>Dictyostelia</taxon>
        <taxon>Acytosteliales</taxon>
        <taxon>Cavenderiaceae</taxon>
        <taxon>Cavenderia</taxon>
    </lineage>
</organism>
<evidence type="ECO:0000313" key="1">
    <source>
        <dbReference type="EMBL" id="EGG18589.1"/>
    </source>
</evidence>
<dbReference type="EMBL" id="GL883018">
    <property type="protein sequence ID" value="EGG18589.1"/>
    <property type="molecule type" value="Genomic_DNA"/>
</dbReference>
<protein>
    <submittedName>
        <fullName evidence="1">Uncharacterized protein</fullName>
    </submittedName>
</protein>
<dbReference type="KEGG" id="dfa:DFA_04083"/>
<dbReference type="Proteomes" id="UP000007797">
    <property type="component" value="Unassembled WGS sequence"/>
</dbReference>
<name>F4Q188_CACFS</name>
<sequence length="69" mass="7804">MGDKLYLGDTLIDDPWPLGTAICCSTESSTSVAMGVENVQPGTIFFDIKMRLRKHSPDQWRMKMGKERI</sequence>
<dbReference type="AlphaFoldDB" id="F4Q188"/>
<evidence type="ECO:0000313" key="2">
    <source>
        <dbReference type="Proteomes" id="UP000007797"/>
    </source>
</evidence>
<dbReference type="GeneID" id="14870600"/>
<accession>F4Q188</accession>
<proteinExistence type="predicted"/>
<reference evidence="2" key="1">
    <citation type="journal article" date="2011" name="Genome Res.">
        <title>Phylogeny-wide analysis of social amoeba genomes highlights ancient origins for complex intercellular communication.</title>
        <authorList>
            <person name="Heidel A.J."/>
            <person name="Lawal H.M."/>
            <person name="Felder M."/>
            <person name="Schilde C."/>
            <person name="Helps N.R."/>
            <person name="Tunggal B."/>
            <person name="Rivero F."/>
            <person name="John U."/>
            <person name="Schleicher M."/>
            <person name="Eichinger L."/>
            <person name="Platzer M."/>
            <person name="Noegel A.A."/>
            <person name="Schaap P."/>
            <person name="Gloeckner G."/>
        </authorList>
    </citation>
    <scope>NUCLEOTIDE SEQUENCE [LARGE SCALE GENOMIC DNA]</scope>
    <source>
        <strain evidence="2">SH3</strain>
    </source>
</reference>
<keyword evidence="2" id="KW-1185">Reference proteome</keyword>
<gene>
    <name evidence="1" type="ORF">DFA_04083</name>
</gene>
<dbReference type="RefSeq" id="XP_004366493.1">
    <property type="nucleotide sequence ID" value="XM_004366436.1"/>
</dbReference>